<dbReference type="RefSeq" id="WP_221276665.1">
    <property type="nucleotide sequence ID" value="NZ_AP024685.1"/>
</dbReference>
<organism evidence="2 3">
    <name type="scientific">Latilactobacillus curvatus</name>
    <name type="common">Lactobacillus curvatus</name>
    <dbReference type="NCBI Taxonomy" id="28038"/>
    <lineage>
        <taxon>Bacteria</taxon>
        <taxon>Bacillati</taxon>
        <taxon>Bacillota</taxon>
        <taxon>Bacilli</taxon>
        <taxon>Lactobacillales</taxon>
        <taxon>Lactobacillaceae</taxon>
        <taxon>Latilactobacillus</taxon>
    </lineage>
</organism>
<accession>A0ABM7QTE1</accession>
<sequence length="252" mass="28834">MKFFIFPSNPKYYRARESFEALGKIHWKQGKTKMVNVGDVVYIYEAKPTQGLIVKASVLETNVTNYHIDDSDFSSSTMDFGKTPPWFTLEKIQDISSIINLGQLNDLGINGNIQSIRKVPSNIANKIENLIGDFSFNPLESVIYEGKKKFIYTTKYERSPENRRKAIEYHGLSCAACGFNFSKVYGSLGADYIEIHHIKPLFSTEEEIIVDPFKDLIPLCSNCHRMVHRHKNEILSISELKKIISENQEGRL</sequence>
<proteinExistence type="predicted"/>
<dbReference type="InterPro" id="IPR015947">
    <property type="entry name" value="PUA-like_sf"/>
</dbReference>
<dbReference type="InterPro" id="IPR002711">
    <property type="entry name" value="HNH"/>
</dbReference>
<feature type="domain" description="HNH nuclease" evidence="1">
    <location>
        <begin position="161"/>
        <end position="225"/>
    </location>
</feature>
<reference evidence="2 3" key="1">
    <citation type="submission" date="2021-05" db="EMBL/GenBank/DDBJ databases">
        <title>Complete Genome Sequence of Latilactobacillus sp. Strain WDN19, a High D-Aspartate-producing Lactic Acid Bacterium Isolated from a Japanese Pickle.</title>
        <authorList>
            <person name="Kajitani K."/>
            <person name="Takahashi S."/>
        </authorList>
    </citation>
    <scope>NUCLEOTIDE SEQUENCE [LARGE SCALE GENOMIC DNA]</scope>
    <source>
        <strain evidence="2 3">WDN19</strain>
    </source>
</reference>
<dbReference type="Pfam" id="PF01844">
    <property type="entry name" value="HNH"/>
    <property type="match status" value="1"/>
</dbReference>
<dbReference type="SUPFAM" id="SSF88697">
    <property type="entry name" value="PUA domain-like"/>
    <property type="match status" value="1"/>
</dbReference>
<gene>
    <name evidence="2" type="ORF">LTWDN19_04330</name>
</gene>
<keyword evidence="3" id="KW-1185">Reference proteome</keyword>
<evidence type="ECO:0000259" key="1">
    <source>
        <dbReference type="SMART" id="SM00507"/>
    </source>
</evidence>
<name>A0ABM7QTE1_LATCU</name>
<dbReference type="CDD" id="cd00085">
    <property type="entry name" value="HNHc"/>
    <property type="match status" value="1"/>
</dbReference>
<dbReference type="EMBL" id="AP024685">
    <property type="protein sequence ID" value="BCX29866.1"/>
    <property type="molecule type" value="Genomic_DNA"/>
</dbReference>
<evidence type="ECO:0000313" key="2">
    <source>
        <dbReference type="EMBL" id="BCX29866.1"/>
    </source>
</evidence>
<dbReference type="SMART" id="SM00507">
    <property type="entry name" value="HNHc"/>
    <property type="match status" value="1"/>
</dbReference>
<evidence type="ECO:0000313" key="3">
    <source>
        <dbReference type="Proteomes" id="UP000825100"/>
    </source>
</evidence>
<dbReference type="InterPro" id="IPR003615">
    <property type="entry name" value="HNH_nuc"/>
</dbReference>
<protein>
    <recommendedName>
        <fullName evidence="1">HNH nuclease domain-containing protein</fullName>
    </recommendedName>
</protein>
<dbReference type="Proteomes" id="UP000825100">
    <property type="component" value="Chromosome"/>
</dbReference>